<organism evidence="1">
    <name type="scientific">freshwater metagenome</name>
    <dbReference type="NCBI Taxonomy" id="449393"/>
    <lineage>
        <taxon>unclassified sequences</taxon>
        <taxon>metagenomes</taxon>
        <taxon>ecological metagenomes</taxon>
    </lineage>
</organism>
<protein>
    <submittedName>
        <fullName evidence="1">Unannotated protein</fullName>
    </submittedName>
</protein>
<reference evidence="1" key="1">
    <citation type="submission" date="2020-05" db="EMBL/GenBank/DDBJ databases">
        <authorList>
            <person name="Chiriac C."/>
            <person name="Salcher M."/>
            <person name="Ghai R."/>
            <person name="Kavagutti S V."/>
        </authorList>
    </citation>
    <scope>NUCLEOTIDE SEQUENCE</scope>
</reference>
<dbReference type="SUPFAM" id="SSF140478">
    <property type="entry name" value="LemA-like"/>
    <property type="match status" value="1"/>
</dbReference>
<name>A0A6J6MD76_9ZZZZ</name>
<dbReference type="EMBL" id="CAEZXB010000006">
    <property type="protein sequence ID" value="CAB4671792.1"/>
    <property type="molecule type" value="Genomic_DNA"/>
</dbReference>
<proteinExistence type="predicted"/>
<evidence type="ECO:0000313" key="3">
    <source>
        <dbReference type="EMBL" id="CAB4843719.1"/>
    </source>
</evidence>
<gene>
    <name evidence="1" type="ORF">UFOPK2342_00487</name>
    <name evidence="2" type="ORF">UFOPK2423_00851</name>
    <name evidence="3" type="ORF">UFOPK3266_00963</name>
</gene>
<sequence>MNIGIVGLFFFLALLGWYLSFTAARLDRLHHRVETSWANLDAALQRRVGVALEISNSGYLDPASSLLLAGAAHDAREATGDKRERFERELSDDLASIYVEADEKVRELIRGAQERASLAHALHADAVRSVHAVREKFLVKIFRLAGHAPSPQYFEGEFTHASE</sequence>
<dbReference type="EMBL" id="CAEZXN010000016">
    <property type="protein sequence ID" value="CAB4695620.1"/>
    <property type="molecule type" value="Genomic_DNA"/>
</dbReference>
<dbReference type="AlphaFoldDB" id="A0A6J6MD76"/>
<accession>A0A6J6MD76</accession>
<dbReference type="EMBL" id="CAFBAA010000022">
    <property type="protein sequence ID" value="CAB4843719.1"/>
    <property type="molecule type" value="Genomic_DNA"/>
</dbReference>
<dbReference type="InterPro" id="IPR023353">
    <property type="entry name" value="LemA-like_dom_sf"/>
</dbReference>
<evidence type="ECO:0000313" key="2">
    <source>
        <dbReference type="EMBL" id="CAB4695620.1"/>
    </source>
</evidence>
<evidence type="ECO:0000313" key="1">
    <source>
        <dbReference type="EMBL" id="CAB4671792.1"/>
    </source>
</evidence>